<gene>
    <name evidence="1" type="ORF">TM448B01619_0008</name>
</gene>
<sequence length="112" mass="12757">MAEDITHRKFLSENTDAYTSWAVIPILEQEKVVGFRTVLSLHNGQGTFCYTWQGVGDEAFLETLKQVDQMRYSIVELGTVLRNLRIRSIKDVHSEKIPEETAEEPSDDPTGE</sequence>
<accession>A0A6M3XNZ1</accession>
<dbReference type="AlphaFoldDB" id="A0A6M3XNZ1"/>
<organism evidence="1">
    <name type="scientific">viral metagenome</name>
    <dbReference type="NCBI Taxonomy" id="1070528"/>
    <lineage>
        <taxon>unclassified sequences</taxon>
        <taxon>metagenomes</taxon>
        <taxon>organismal metagenomes</taxon>
    </lineage>
</organism>
<protein>
    <submittedName>
        <fullName evidence="1">Uncharacterized protein</fullName>
    </submittedName>
</protein>
<reference evidence="1" key="1">
    <citation type="submission" date="2020-03" db="EMBL/GenBank/DDBJ databases">
        <title>The deep terrestrial virosphere.</title>
        <authorList>
            <person name="Holmfeldt K."/>
            <person name="Nilsson E."/>
            <person name="Simone D."/>
            <person name="Lopez-Fernandez M."/>
            <person name="Wu X."/>
            <person name="de Brujin I."/>
            <person name="Lundin D."/>
            <person name="Andersson A."/>
            <person name="Bertilsson S."/>
            <person name="Dopson M."/>
        </authorList>
    </citation>
    <scope>NUCLEOTIDE SEQUENCE</scope>
    <source>
        <strain evidence="1">TM448B01619</strain>
    </source>
</reference>
<evidence type="ECO:0000313" key="1">
    <source>
        <dbReference type="EMBL" id="QJH99549.1"/>
    </source>
</evidence>
<proteinExistence type="predicted"/>
<dbReference type="EMBL" id="MT144796">
    <property type="protein sequence ID" value="QJH99549.1"/>
    <property type="molecule type" value="Genomic_DNA"/>
</dbReference>
<name>A0A6M3XNZ1_9ZZZZ</name>